<comment type="similarity">
    <text evidence="1">Belongs to the 4-hydroxybenzoyl-CoA thioesterase family.</text>
</comment>
<keyword evidence="2 3" id="KW-0378">Hydrolase</keyword>
<gene>
    <name evidence="3" type="ORF">SAMN05216249_1272</name>
</gene>
<dbReference type="SUPFAM" id="SSF54637">
    <property type="entry name" value="Thioesterase/thiol ester dehydrase-isomerase"/>
    <property type="match status" value="1"/>
</dbReference>
<keyword evidence="4" id="KW-1185">Reference proteome</keyword>
<dbReference type="EMBL" id="FOJY01000027">
    <property type="protein sequence ID" value="SFB37076.1"/>
    <property type="molecule type" value="Genomic_DNA"/>
</dbReference>
<protein>
    <submittedName>
        <fullName evidence="3">Acyl-CoA thioester hydrolase</fullName>
    </submittedName>
</protein>
<dbReference type="GO" id="GO:0047617">
    <property type="term" value="F:fatty acyl-CoA hydrolase activity"/>
    <property type="evidence" value="ECO:0007669"/>
    <property type="project" value="TreeGrafter"/>
</dbReference>
<accession>A0A1I1AIB6</accession>
<sequence length="172" mass="20412">MEKNENTSLQAPKNDSFNLTTLAEHKDELNIEHYLYEHHTQYYETEQSGFIHHSNYIRWFEELREDVLNKMGINISLLESKGIRIPITSVSCDYINPVKYPDIVLIKFRISNFTDTEFTLNYQIINKRTSTLCATGETKHRFMGRNGTELVLSRDYPDYYFILHKYLVDKDD</sequence>
<dbReference type="Gene3D" id="3.10.129.10">
    <property type="entry name" value="Hotdog Thioesterase"/>
    <property type="match status" value="1"/>
</dbReference>
<organism evidence="3 4">
    <name type="scientific">Acetitomaculum ruminis DSM 5522</name>
    <dbReference type="NCBI Taxonomy" id="1120918"/>
    <lineage>
        <taxon>Bacteria</taxon>
        <taxon>Bacillati</taxon>
        <taxon>Bacillota</taxon>
        <taxon>Clostridia</taxon>
        <taxon>Lachnospirales</taxon>
        <taxon>Lachnospiraceae</taxon>
        <taxon>Acetitomaculum</taxon>
    </lineage>
</organism>
<dbReference type="CDD" id="cd00586">
    <property type="entry name" value="4HBT"/>
    <property type="match status" value="1"/>
</dbReference>
<dbReference type="PANTHER" id="PTHR31793">
    <property type="entry name" value="4-HYDROXYBENZOYL-COA THIOESTERASE FAMILY MEMBER"/>
    <property type="match status" value="1"/>
</dbReference>
<reference evidence="3 4" key="1">
    <citation type="submission" date="2016-10" db="EMBL/GenBank/DDBJ databases">
        <authorList>
            <person name="de Groot N.N."/>
        </authorList>
    </citation>
    <scope>NUCLEOTIDE SEQUENCE [LARGE SCALE GENOMIC DNA]</scope>
    <source>
        <strain evidence="3 4">DSM 5522</strain>
    </source>
</reference>
<dbReference type="OrthoDB" id="9800856at2"/>
<evidence type="ECO:0000256" key="1">
    <source>
        <dbReference type="ARBA" id="ARBA00005953"/>
    </source>
</evidence>
<dbReference type="AlphaFoldDB" id="A0A1I1AIB6"/>
<dbReference type="InterPro" id="IPR029069">
    <property type="entry name" value="HotDog_dom_sf"/>
</dbReference>
<dbReference type="STRING" id="1120918.SAMN05216249_1272"/>
<dbReference type="PANTHER" id="PTHR31793:SF27">
    <property type="entry name" value="NOVEL THIOESTERASE SUPERFAMILY DOMAIN AND SAPOSIN A-TYPE DOMAIN CONTAINING PROTEIN (0610012H03RIK)"/>
    <property type="match status" value="1"/>
</dbReference>
<proteinExistence type="inferred from homology"/>
<evidence type="ECO:0000313" key="4">
    <source>
        <dbReference type="Proteomes" id="UP000198838"/>
    </source>
</evidence>
<dbReference type="Pfam" id="PF13279">
    <property type="entry name" value="4HBT_2"/>
    <property type="match status" value="1"/>
</dbReference>
<dbReference type="InterPro" id="IPR050563">
    <property type="entry name" value="4-hydroxybenzoyl-CoA_TE"/>
</dbReference>
<dbReference type="Proteomes" id="UP000198838">
    <property type="component" value="Unassembled WGS sequence"/>
</dbReference>
<name>A0A1I1AIB6_9FIRM</name>
<dbReference type="RefSeq" id="WP_092874657.1">
    <property type="nucleotide sequence ID" value="NZ_FOJY01000027.1"/>
</dbReference>
<evidence type="ECO:0000313" key="3">
    <source>
        <dbReference type="EMBL" id="SFB37076.1"/>
    </source>
</evidence>
<evidence type="ECO:0000256" key="2">
    <source>
        <dbReference type="ARBA" id="ARBA00022801"/>
    </source>
</evidence>